<evidence type="ECO:0000313" key="3">
    <source>
        <dbReference type="Proteomes" id="UP000005239"/>
    </source>
</evidence>
<dbReference type="EnsemblMetazoa" id="PPA38145.1">
    <property type="protein sequence ID" value="PPA38145.1"/>
    <property type="gene ID" value="WBGene00276514"/>
</dbReference>
<organism evidence="2 3">
    <name type="scientific">Pristionchus pacificus</name>
    <name type="common">Parasitic nematode worm</name>
    <dbReference type="NCBI Taxonomy" id="54126"/>
    <lineage>
        <taxon>Eukaryota</taxon>
        <taxon>Metazoa</taxon>
        <taxon>Ecdysozoa</taxon>
        <taxon>Nematoda</taxon>
        <taxon>Chromadorea</taxon>
        <taxon>Rhabditida</taxon>
        <taxon>Rhabditina</taxon>
        <taxon>Diplogasteromorpha</taxon>
        <taxon>Diplogasteroidea</taxon>
        <taxon>Neodiplogasteridae</taxon>
        <taxon>Pristionchus</taxon>
    </lineage>
</organism>
<evidence type="ECO:0000256" key="1">
    <source>
        <dbReference type="SAM" id="MobiDB-lite"/>
    </source>
</evidence>
<proteinExistence type="predicted"/>
<accession>A0A2A6B4M9</accession>
<sequence>MLVQYSSFQFPNSEKCLSHALKSSSSEPRKIRKLQQLHKFLPPPGFGYGDTEDSLVDITDPNIIKYFIADRFDGSVKATSNSETSKDIRVPFPNSMTNFWRWRDDYSICLSLGVIWVLNWTEMRWSVVTIHDSQGSELSFPDDMLVSVKGDADSMRLIRFWPNREGCTHVVTRNFTFSLINQSKGRIPRSRIQVENSSASSSNSSDNSTRSSTQKEAEDTRLGMFPRNYSMECGKLVKLWMHRPPPRCAFDIDRDLLFDFTNPSEILHLLRGEVVERTSVSQGDPIYGYPNPQTMSNFVNWRENLLCLSDGLIWEIDFVGMDNSNNAFNLEGDKLGLARFLPSRESCDSVTCHFFTLSTQPPNVNPQPAPISADVLSESNNDTQNEDKNSESYSCKICLSSDNTIRRSAIIPCGHVACVDCIGKNTQISQRLSLLQGKSGWTTSINPPCFWNSPDGRDTIDFTDRCNIFHRTQTLTILTPNIQCHLVHRIRMFPNPQR</sequence>
<dbReference type="InterPro" id="IPR013083">
    <property type="entry name" value="Znf_RING/FYVE/PHD"/>
</dbReference>
<accession>A0A8R1UT56</accession>
<keyword evidence="3" id="KW-1185">Reference proteome</keyword>
<dbReference type="SUPFAM" id="SSF57850">
    <property type="entry name" value="RING/U-box"/>
    <property type="match status" value="1"/>
</dbReference>
<name>A0A2A6B4M9_PRIPA</name>
<feature type="compositionally biased region" description="Low complexity" evidence="1">
    <location>
        <begin position="196"/>
        <end position="212"/>
    </location>
</feature>
<feature type="region of interest" description="Disordered" evidence="1">
    <location>
        <begin position="363"/>
        <end position="389"/>
    </location>
</feature>
<dbReference type="AlphaFoldDB" id="A0A2A6B4M9"/>
<protein>
    <submittedName>
        <fullName evidence="2">Uncharacterized protein</fullName>
    </submittedName>
</protein>
<feature type="region of interest" description="Disordered" evidence="1">
    <location>
        <begin position="188"/>
        <end position="221"/>
    </location>
</feature>
<reference evidence="2" key="2">
    <citation type="submission" date="2022-06" db="UniProtKB">
        <authorList>
            <consortium name="EnsemblMetazoa"/>
        </authorList>
    </citation>
    <scope>IDENTIFICATION</scope>
    <source>
        <strain evidence="2">PS312</strain>
    </source>
</reference>
<dbReference type="Proteomes" id="UP000005239">
    <property type="component" value="Unassembled WGS sequence"/>
</dbReference>
<evidence type="ECO:0000313" key="2">
    <source>
        <dbReference type="EnsemblMetazoa" id="PPA38145.1"/>
    </source>
</evidence>
<reference evidence="3" key="1">
    <citation type="journal article" date="2008" name="Nat. Genet.">
        <title>The Pristionchus pacificus genome provides a unique perspective on nematode lifestyle and parasitism.</title>
        <authorList>
            <person name="Dieterich C."/>
            <person name="Clifton S.W."/>
            <person name="Schuster L.N."/>
            <person name="Chinwalla A."/>
            <person name="Delehaunty K."/>
            <person name="Dinkelacker I."/>
            <person name="Fulton L."/>
            <person name="Fulton R."/>
            <person name="Godfrey J."/>
            <person name="Minx P."/>
            <person name="Mitreva M."/>
            <person name="Roeseler W."/>
            <person name="Tian H."/>
            <person name="Witte H."/>
            <person name="Yang S.P."/>
            <person name="Wilson R.K."/>
            <person name="Sommer R.J."/>
        </authorList>
    </citation>
    <scope>NUCLEOTIDE SEQUENCE [LARGE SCALE GENOMIC DNA]</scope>
    <source>
        <strain evidence="3">PS312</strain>
    </source>
</reference>
<gene>
    <name evidence="2" type="primary">WBGene00276514</name>
</gene>
<dbReference type="Gene3D" id="3.30.40.10">
    <property type="entry name" value="Zinc/RING finger domain, C3HC4 (zinc finger)"/>
    <property type="match status" value="1"/>
</dbReference>